<name>A0A7Y0AXP1_9HYPH</name>
<evidence type="ECO:0000313" key="1">
    <source>
        <dbReference type="EMBL" id="NML75275.1"/>
    </source>
</evidence>
<accession>A0A7Y0AXP1</accession>
<dbReference type="RefSeq" id="WP_169592108.1">
    <property type="nucleotide sequence ID" value="NZ_JABBGK010000002.1"/>
</dbReference>
<dbReference type="AlphaFoldDB" id="A0A7Y0AXP1"/>
<keyword evidence="2" id="KW-1185">Reference proteome</keyword>
<protein>
    <submittedName>
        <fullName evidence="1">Uncharacterized protein</fullName>
    </submittedName>
</protein>
<gene>
    <name evidence="1" type="ORF">HHL25_14180</name>
</gene>
<dbReference type="EMBL" id="JABBGK010000002">
    <property type="protein sequence ID" value="NML75275.1"/>
    <property type="molecule type" value="Genomic_DNA"/>
</dbReference>
<reference evidence="1 2" key="1">
    <citation type="submission" date="2020-04" db="EMBL/GenBank/DDBJ databases">
        <title>Rhizobium sp. S-51 isolated from soil.</title>
        <authorList>
            <person name="Dahal R.H."/>
        </authorList>
    </citation>
    <scope>NUCLEOTIDE SEQUENCE [LARGE SCALE GENOMIC DNA]</scope>
    <source>
        <strain evidence="1 2">S-51</strain>
    </source>
</reference>
<sequence length="144" mass="16431">MDIAAALAIAGQAIGLVKDLREIDKGLDTAEYKAKMAELYSSLADVKMALSDAQMALREKDQEIHELRAKFELRTKLVEVDGFRYETHESGKPKGVPFCPRCEQNSSRLYRLTRFKGMIIYKCPECNAEYKPVHAYPWTETDPR</sequence>
<proteinExistence type="predicted"/>
<dbReference type="Proteomes" id="UP000541470">
    <property type="component" value="Unassembled WGS sequence"/>
</dbReference>
<evidence type="ECO:0000313" key="2">
    <source>
        <dbReference type="Proteomes" id="UP000541470"/>
    </source>
</evidence>
<comment type="caution">
    <text evidence="1">The sequence shown here is derived from an EMBL/GenBank/DDBJ whole genome shotgun (WGS) entry which is preliminary data.</text>
</comment>
<organism evidence="1 2">
    <name type="scientific">Rhizobium terricola</name>
    <dbReference type="NCBI Taxonomy" id="2728849"/>
    <lineage>
        <taxon>Bacteria</taxon>
        <taxon>Pseudomonadati</taxon>
        <taxon>Pseudomonadota</taxon>
        <taxon>Alphaproteobacteria</taxon>
        <taxon>Hyphomicrobiales</taxon>
        <taxon>Rhizobiaceae</taxon>
        <taxon>Rhizobium/Agrobacterium group</taxon>
        <taxon>Rhizobium</taxon>
    </lineage>
</organism>